<protein>
    <submittedName>
        <fullName evidence="3">Uncharacterized protein</fullName>
    </submittedName>
</protein>
<feature type="transmembrane region" description="Helical" evidence="2">
    <location>
        <begin position="66"/>
        <end position="87"/>
    </location>
</feature>
<evidence type="ECO:0000313" key="4">
    <source>
        <dbReference type="Proteomes" id="UP000785679"/>
    </source>
</evidence>
<feature type="region of interest" description="Disordered" evidence="1">
    <location>
        <begin position="396"/>
        <end position="419"/>
    </location>
</feature>
<keyword evidence="2" id="KW-0812">Transmembrane</keyword>
<keyword evidence="2" id="KW-0472">Membrane</keyword>
<accession>A0A8J8NQ68</accession>
<feature type="transmembrane region" description="Helical" evidence="2">
    <location>
        <begin position="146"/>
        <end position="164"/>
    </location>
</feature>
<proteinExistence type="predicted"/>
<feature type="transmembrane region" description="Helical" evidence="2">
    <location>
        <begin position="184"/>
        <end position="208"/>
    </location>
</feature>
<gene>
    <name evidence="3" type="ORF">FGO68_gene4247</name>
</gene>
<sequence length="457" mass="52762">MEFLQQNIMEEVLEGFAAVNDEEQGDLLRRYKLIFMVTLLILTVFVAYMLYVFIQVRFKMQLSVKVLIFAFLFGFTAKTLADALRVFRNKITWDVIAFMQISTFLSDRIKIYIIFFFVFTIRELQIKVGSQSLEEYRDNKRLQKKLFITIMTVLTITQLGVFLIQILRSCHIVEEIDEITYLDLSLRCVFVLVELFMVLLFISVIRFLKAFKLERQKSRSINQVIPRLTPKQQWIYIMLNALTIAHLSAAILDLNYPIGLLLSDTSSMTGFSEISEYFGFILMNIVDFFMGMGILYLSLKMGQSELREKLMKEEMQQEQVLQNFRVLQPGLTDGRKDYTTSSINKLLFDPSSSSASLKQPECFTFDTGTCANKINDDEDSDEEDYKRFQQSLQATSPLRAGKMSAASHGKESQAENSWGRASMNGSFSIRQQSHFKKQIVKEGSMLKSFVSNILVNN</sequence>
<organism evidence="3 4">
    <name type="scientific">Halteria grandinella</name>
    <dbReference type="NCBI Taxonomy" id="5974"/>
    <lineage>
        <taxon>Eukaryota</taxon>
        <taxon>Sar</taxon>
        <taxon>Alveolata</taxon>
        <taxon>Ciliophora</taxon>
        <taxon>Intramacronucleata</taxon>
        <taxon>Spirotrichea</taxon>
        <taxon>Stichotrichia</taxon>
        <taxon>Sporadotrichida</taxon>
        <taxon>Halteriidae</taxon>
        <taxon>Halteria</taxon>
    </lineage>
</organism>
<comment type="caution">
    <text evidence="3">The sequence shown here is derived from an EMBL/GenBank/DDBJ whole genome shotgun (WGS) entry which is preliminary data.</text>
</comment>
<evidence type="ECO:0000313" key="3">
    <source>
        <dbReference type="EMBL" id="TNV78570.1"/>
    </source>
</evidence>
<dbReference type="AlphaFoldDB" id="A0A8J8NQ68"/>
<evidence type="ECO:0000256" key="1">
    <source>
        <dbReference type="SAM" id="MobiDB-lite"/>
    </source>
</evidence>
<keyword evidence="4" id="KW-1185">Reference proteome</keyword>
<name>A0A8J8NQ68_HALGN</name>
<feature type="transmembrane region" description="Helical" evidence="2">
    <location>
        <begin position="277"/>
        <end position="299"/>
    </location>
</feature>
<feature type="transmembrane region" description="Helical" evidence="2">
    <location>
        <begin position="33"/>
        <end position="54"/>
    </location>
</feature>
<dbReference type="Proteomes" id="UP000785679">
    <property type="component" value="Unassembled WGS sequence"/>
</dbReference>
<feature type="transmembrane region" description="Helical" evidence="2">
    <location>
        <begin position="234"/>
        <end position="257"/>
    </location>
</feature>
<evidence type="ECO:0000256" key="2">
    <source>
        <dbReference type="SAM" id="Phobius"/>
    </source>
</evidence>
<dbReference type="EMBL" id="RRYP01010158">
    <property type="protein sequence ID" value="TNV78570.1"/>
    <property type="molecule type" value="Genomic_DNA"/>
</dbReference>
<keyword evidence="2" id="KW-1133">Transmembrane helix</keyword>
<reference evidence="3" key="1">
    <citation type="submission" date="2019-06" db="EMBL/GenBank/DDBJ databases">
        <authorList>
            <person name="Zheng W."/>
        </authorList>
    </citation>
    <scope>NUCLEOTIDE SEQUENCE</scope>
    <source>
        <strain evidence="3">QDHG01</strain>
    </source>
</reference>